<proteinExistence type="predicted"/>
<feature type="compositionally biased region" description="Acidic residues" evidence="1">
    <location>
        <begin position="50"/>
        <end position="84"/>
    </location>
</feature>
<sequence>MEGVLDFDTIDMELDEDLLKKQSRRCRDEFLNSLSLDDEDEDFIIPLFENVEDDEAPVEEEPLDDEQEEEENVDEVVDEEENDSEAQFKYSTHDPNVKWNRMKPQEGERYESPQQLKLCLTNHAISKGYQIRFNKCDSVRLHCVCASDHEKFGCPYYVKASWMSTEKSFQIKKMYPHHTCVKNFNNGKLMGPQIQVNEEYNSEEMVDVDVMSDGDGLDMADMDYITQQITELRKSGYTDVDIMRCLGITKAHLEEFGYVAANVEGGLEGDGQGNEEEGGHGQGDGVEGGGERDGEKEDGEGDEGDGQEEDEEGVPVNDPVQQGHFGNNMKQRTRRPSERIILQKLKKKVVDPLGIGMCEDKALVID</sequence>
<dbReference type="EMBL" id="NBSK02000005">
    <property type="protein sequence ID" value="KAJ0204383.1"/>
    <property type="molecule type" value="Genomic_DNA"/>
</dbReference>
<keyword evidence="4" id="KW-1185">Reference proteome</keyword>
<feature type="region of interest" description="Disordered" evidence="1">
    <location>
        <begin position="50"/>
        <end position="86"/>
    </location>
</feature>
<evidence type="ECO:0000313" key="4">
    <source>
        <dbReference type="Proteomes" id="UP000235145"/>
    </source>
</evidence>
<accession>A0A9R1VGM7</accession>
<dbReference type="InterPro" id="IPR004332">
    <property type="entry name" value="Transposase_MuDR"/>
</dbReference>
<dbReference type="PANTHER" id="PTHR31973">
    <property type="entry name" value="POLYPROTEIN, PUTATIVE-RELATED"/>
    <property type="match status" value="1"/>
</dbReference>
<organism evidence="3 4">
    <name type="scientific">Lactuca sativa</name>
    <name type="common">Garden lettuce</name>
    <dbReference type="NCBI Taxonomy" id="4236"/>
    <lineage>
        <taxon>Eukaryota</taxon>
        <taxon>Viridiplantae</taxon>
        <taxon>Streptophyta</taxon>
        <taxon>Embryophyta</taxon>
        <taxon>Tracheophyta</taxon>
        <taxon>Spermatophyta</taxon>
        <taxon>Magnoliopsida</taxon>
        <taxon>eudicotyledons</taxon>
        <taxon>Gunneridae</taxon>
        <taxon>Pentapetalae</taxon>
        <taxon>asterids</taxon>
        <taxon>campanulids</taxon>
        <taxon>Asterales</taxon>
        <taxon>Asteraceae</taxon>
        <taxon>Cichorioideae</taxon>
        <taxon>Cichorieae</taxon>
        <taxon>Lactucinae</taxon>
        <taxon>Lactuca</taxon>
    </lineage>
</organism>
<dbReference type="Proteomes" id="UP000235145">
    <property type="component" value="Unassembled WGS sequence"/>
</dbReference>
<evidence type="ECO:0000313" key="3">
    <source>
        <dbReference type="EMBL" id="KAJ0204383.1"/>
    </source>
</evidence>
<dbReference type="Pfam" id="PF03108">
    <property type="entry name" value="DBD_Tnp_Mut"/>
    <property type="match status" value="1"/>
</dbReference>
<evidence type="ECO:0000259" key="2">
    <source>
        <dbReference type="Pfam" id="PF03108"/>
    </source>
</evidence>
<protein>
    <recommendedName>
        <fullName evidence="2">Transposase MuDR plant domain-containing protein</fullName>
    </recommendedName>
</protein>
<name>A0A9R1VGM7_LACSA</name>
<evidence type="ECO:0000256" key="1">
    <source>
        <dbReference type="SAM" id="MobiDB-lite"/>
    </source>
</evidence>
<gene>
    <name evidence="3" type="ORF">LSAT_V11C500289450</name>
</gene>
<reference evidence="3 4" key="1">
    <citation type="journal article" date="2017" name="Nat. Commun.">
        <title>Genome assembly with in vitro proximity ligation data and whole-genome triplication in lettuce.</title>
        <authorList>
            <person name="Reyes-Chin-Wo S."/>
            <person name="Wang Z."/>
            <person name="Yang X."/>
            <person name="Kozik A."/>
            <person name="Arikit S."/>
            <person name="Song C."/>
            <person name="Xia L."/>
            <person name="Froenicke L."/>
            <person name="Lavelle D.O."/>
            <person name="Truco M.J."/>
            <person name="Xia R."/>
            <person name="Zhu S."/>
            <person name="Xu C."/>
            <person name="Xu H."/>
            <person name="Xu X."/>
            <person name="Cox K."/>
            <person name="Korf I."/>
            <person name="Meyers B.C."/>
            <person name="Michelmore R.W."/>
        </authorList>
    </citation>
    <scope>NUCLEOTIDE SEQUENCE [LARGE SCALE GENOMIC DNA]</scope>
    <source>
        <strain evidence="4">cv. Salinas</strain>
        <tissue evidence="3">Seedlings</tissue>
    </source>
</reference>
<feature type="domain" description="Transposase MuDR plant" evidence="2">
    <location>
        <begin position="106"/>
        <end position="171"/>
    </location>
</feature>
<dbReference type="AlphaFoldDB" id="A0A9R1VGM7"/>
<feature type="region of interest" description="Disordered" evidence="1">
    <location>
        <begin position="267"/>
        <end position="338"/>
    </location>
</feature>
<dbReference type="PANTHER" id="PTHR31973:SF187">
    <property type="entry name" value="MUTATOR TRANSPOSASE MUDRA PROTEIN"/>
    <property type="match status" value="1"/>
</dbReference>
<comment type="caution">
    <text evidence="3">The sequence shown here is derived from an EMBL/GenBank/DDBJ whole genome shotgun (WGS) entry which is preliminary data.</text>
</comment>
<feature type="compositionally biased region" description="Acidic residues" evidence="1">
    <location>
        <begin position="296"/>
        <end position="313"/>
    </location>
</feature>